<accession>A0A9W5YE23</accession>
<dbReference type="RefSeq" id="WP_281819706.1">
    <property type="nucleotide sequence ID" value="NZ_BRLB01000029.1"/>
</dbReference>
<organism evidence="2 3">
    <name type="scientific">Vallitalea longa</name>
    <dbReference type="NCBI Taxonomy" id="2936439"/>
    <lineage>
        <taxon>Bacteria</taxon>
        <taxon>Bacillati</taxon>
        <taxon>Bacillota</taxon>
        <taxon>Clostridia</taxon>
        <taxon>Lachnospirales</taxon>
        <taxon>Vallitaleaceae</taxon>
        <taxon>Vallitalea</taxon>
    </lineage>
</organism>
<feature type="transmembrane region" description="Helical" evidence="1">
    <location>
        <begin position="159"/>
        <end position="180"/>
    </location>
</feature>
<evidence type="ECO:0000313" key="2">
    <source>
        <dbReference type="EMBL" id="GKX32242.1"/>
    </source>
</evidence>
<dbReference type="EMBL" id="BRLB01000029">
    <property type="protein sequence ID" value="GKX32242.1"/>
    <property type="molecule type" value="Genomic_DNA"/>
</dbReference>
<feature type="transmembrane region" description="Helical" evidence="1">
    <location>
        <begin position="201"/>
        <end position="225"/>
    </location>
</feature>
<evidence type="ECO:0000256" key="1">
    <source>
        <dbReference type="SAM" id="Phobius"/>
    </source>
</evidence>
<feature type="transmembrane region" description="Helical" evidence="1">
    <location>
        <begin position="283"/>
        <end position="300"/>
    </location>
</feature>
<keyword evidence="1" id="KW-1133">Transmembrane helix</keyword>
<gene>
    <name evidence="2" type="ORF">SH1V18_47220</name>
</gene>
<feature type="transmembrane region" description="Helical" evidence="1">
    <location>
        <begin position="251"/>
        <end position="276"/>
    </location>
</feature>
<evidence type="ECO:0000313" key="3">
    <source>
        <dbReference type="Proteomes" id="UP001144256"/>
    </source>
</evidence>
<sequence>MSKLIKSELSKIFHKKIIYLAALIFLILNSINIYNAFQVYDYDLYTIPEEIQKPISQKIYDNNVKYIESGYNYSQLEDQEKQIINTNTAITMAKGNQDIYTEHIKQLEELETLKNTNKSSFDYRNTKLQHTLFGKLPKPYIFNENGYTEIIYYINQYGFVYICILILLGISTMITSEYSTNMDSIIKSSKKGKKQFITSKIIASTIFTFIITLVFNLFNSIPYFLALDSYGWSIPIQNIGNFLMSPYLLTIGSYVLVQFLTHLLGAIIFSLIVLLISSLCRSILASISISSAILALPLVIEQYTYIDGKTPEIINFSLTNILKAEPLFRNYKTYNILGHPILYPYLVIGIYILLIPIIIYLIFYFFRNKQVY</sequence>
<feature type="transmembrane region" description="Helical" evidence="1">
    <location>
        <begin position="342"/>
        <end position="366"/>
    </location>
</feature>
<proteinExistence type="predicted"/>
<keyword evidence="1" id="KW-0472">Membrane</keyword>
<keyword evidence="1" id="KW-0812">Transmembrane</keyword>
<comment type="caution">
    <text evidence="2">The sequence shown here is derived from an EMBL/GenBank/DDBJ whole genome shotgun (WGS) entry which is preliminary data.</text>
</comment>
<dbReference type="PANTHER" id="PTHR37305:SF1">
    <property type="entry name" value="MEMBRANE PROTEIN"/>
    <property type="match status" value="1"/>
</dbReference>
<protein>
    <submittedName>
        <fullName evidence="2">Uncharacterized protein</fullName>
    </submittedName>
</protein>
<dbReference type="AlphaFoldDB" id="A0A9W5YE23"/>
<dbReference type="PANTHER" id="PTHR37305">
    <property type="entry name" value="INTEGRAL MEMBRANE PROTEIN-RELATED"/>
    <property type="match status" value="1"/>
</dbReference>
<feature type="transmembrane region" description="Helical" evidence="1">
    <location>
        <begin position="17"/>
        <end position="37"/>
    </location>
</feature>
<keyword evidence="3" id="KW-1185">Reference proteome</keyword>
<dbReference type="Proteomes" id="UP001144256">
    <property type="component" value="Unassembled WGS sequence"/>
</dbReference>
<reference evidence="2" key="1">
    <citation type="submission" date="2022-06" db="EMBL/GenBank/DDBJ databases">
        <title>Vallitalea longa sp. nov., an anaerobic bacterium isolated from marine sediment.</title>
        <authorList>
            <person name="Hirano S."/>
            <person name="Terahara T."/>
            <person name="Mori K."/>
            <person name="Hamada M."/>
            <person name="Matsumoto R."/>
            <person name="Kobayashi T."/>
        </authorList>
    </citation>
    <scope>NUCLEOTIDE SEQUENCE</scope>
    <source>
        <strain evidence="2">SH18-1</strain>
    </source>
</reference>
<name>A0A9W5YE23_9FIRM</name>